<dbReference type="EMBL" id="JAUSTT010000001">
    <property type="protein sequence ID" value="MDQ0174205.1"/>
    <property type="molecule type" value="Genomic_DNA"/>
</dbReference>
<proteinExistence type="predicted"/>
<organism evidence="2 3">
    <name type="scientific">Bacillus chungangensis</name>
    <dbReference type="NCBI Taxonomy" id="587633"/>
    <lineage>
        <taxon>Bacteria</taxon>
        <taxon>Bacillati</taxon>
        <taxon>Bacillota</taxon>
        <taxon>Bacilli</taxon>
        <taxon>Bacillales</taxon>
        <taxon>Bacillaceae</taxon>
        <taxon>Bacillus</taxon>
    </lineage>
</organism>
<keyword evidence="1" id="KW-1133">Transmembrane helix</keyword>
<comment type="caution">
    <text evidence="2">The sequence shown here is derived from an EMBL/GenBank/DDBJ whole genome shotgun (WGS) entry which is preliminary data.</text>
</comment>
<accession>A0ABT9WLN4</accession>
<evidence type="ECO:0000313" key="2">
    <source>
        <dbReference type="EMBL" id="MDQ0174205.1"/>
    </source>
</evidence>
<protein>
    <submittedName>
        <fullName evidence="2">Uncharacterized protein</fullName>
    </submittedName>
</protein>
<feature type="transmembrane region" description="Helical" evidence="1">
    <location>
        <begin position="43"/>
        <end position="66"/>
    </location>
</feature>
<reference evidence="2 3" key="1">
    <citation type="submission" date="2023-07" db="EMBL/GenBank/DDBJ databases">
        <title>Genomic Encyclopedia of Type Strains, Phase IV (KMG-IV): sequencing the most valuable type-strain genomes for metagenomic binning, comparative biology and taxonomic classification.</title>
        <authorList>
            <person name="Goeker M."/>
        </authorList>
    </citation>
    <scope>NUCLEOTIDE SEQUENCE [LARGE SCALE GENOMIC DNA]</scope>
    <source>
        <strain evidence="2 3">DSM 23837</strain>
    </source>
</reference>
<evidence type="ECO:0000313" key="3">
    <source>
        <dbReference type="Proteomes" id="UP001223586"/>
    </source>
</evidence>
<keyword evidence="1" id="KW-0812">Transmembrane</keyword>
<keyword evidence="1" id="KW-0472">Membrane</keyword>
<sequence length="119" mass="12820">MTSAIHDVNPPQSIMNANEKGLGYFFINGSTIVFLFSPNVKKILVLTLNSIGKGITAVAFFSCIVYTKVDIGGVGMNEFEKNVQSKRNDAVDSGVGFVVSFLFFTLMFVVATAIQLIGS</sequence>
<gene>
    <name evidence="2" type="ORF">J2S08_000036</name>
</gene>
<evidence type="ECO:0000256" key="1">
    <source>
        <dbReference type="SAM" id="Phobius"/>
    </source>
</evidence>
<dbReference type="Proteomes" id="UP001223586">
    <property type="component" value="Unassembled WGS sequence"/>
</dbReference>
<dbReference type="Pfam" id="PF14141">
    <property type="entry name" value="YqzM"/>
    <property type="match status" value="1"/>
</dbReference>
<feature type="transmembrane region" description="Helical" evidence="1">
    <location>
        <begin position="95"/>
        <end position="117"/>
    </location>
</feature>
<dbReference type="InterPro" id="IPR025416">
    <property type="entry name" value="YqzM"/>
</dbReference>
<name>A0ABT9WLN4_9BACI</name>
<feature type="transmembrane region" description="Helical" evidence="1">
    <location>
        <begin position="21"/>
        <end position="37"/>
    </location>
</feature>
<keyword evidence="3" id="KW-1185">Reference proteome</keyword>